<sequence>MSLQKDIAKTEETRADAAEELRETEQAISAANRRLRELGGARASVQATLGELGVQSQKLSARIAAQQAQLGRLFTRQYYAGETDAMRHLLSGNDPNQLARDAHYLNLLSRAKAGLIRDLGEILEEKRSLAERARDKNAELAEIEKSRQQERAELLDQQKKRQVVLARLSDRLKSQRKEVGKLKLDEKRLAKLIEGLGRIVAKPKKPAAPAAQAAGPALRNERTPDGSLSGGAFAQLKGRLSLPIRGELANRFGTPRQEGGTTWKGVFIRAAGGAEVKAIAPGRVVFSDWLRGFGNLAIVDHGDGYLTVYGNNESLFKAVGEPVKAGETIASVGNSGGNPETGLYFELRHLGQALDPLKWVSLR</sequence>
<accession>A0A809R633</accession>
<dbReference type="Pfam" id="PF01551">
    <property type="entry name" value="Peptidase_M23"/>
    <property type="match status" value="1"/>
</dbReference>
<dbReference type="GO" id="GO:0004222">
    <property type="term" value="F:metalloendopeptidase activity"/>
    <property type="evidence" value="ECO:0007669"/>
    <property type="project" value="TreeGrafter"/>
</dbReference>
<dbReference type="EMBL" id="AP021857">
    <property type="protein sequence ID" value="BBO19765.1"/>
    <property type="molecule type" value="Genomic_DNA"/>
</dbReference>
<feature type="region of interest" description="Disordered" evidence="2">
    <location>
        <begin position="1"/>
        <end position="23"/>
    </location>
</feature>
<dbReference type="SUPFAM" id="SSF51261">
    <property type="entry name" value="Duplicated hybrid motif"/>
    <property type="match status" value="1"/>
</dbReference>
<feature type="domain" description="M23ase beta-sheet core" evidence="3">
    <location>
        <begin position="262"/>
        <end position="356"/>
    </location>
</feature>
<dbReference type="Gene3D" id="6.10.250.3150">
    <property type="match status" value="1"/>
</dbReference>
<feature type="region of interest" description="Disordered" evidence="2">
    <location>
        <begin position="206"/>
        <end position="226"/>
    </location>
</feature>
<evidence type="ECO:0000313" key="4">
    <source>
        <dbReference type="EMBL" id="BBO19765.1"/>
    </source>
</evidence>
<dbReference type="FunFam" id="2.70.70.10:FF:000003">
    <property type="entry name" value="Murein hydrolase activator EnvC"/>
    <property type="match status" value="1"/>
</dbReference>
<dbReference type="Gene3D" id="2.70.70.10">
    <property type="entry name" value="Glucose Permease (Domain IIA)"/>
    <property type="match status" value="1"/>
</dbReference>
<dbReference type="KEGG" id="ddz:DSYM_04640"/>
<dbReference type="InterPro" id="IPR011055">
    <property type="entry name" value="Dup_hybrid_motif"/>
</dbReference>
<dbReference type="CDD" id="cd12797">
    <property type="entry name" value="M23_peptidase"/>
    <property type="match status" value="1"/>
</dbReference>
<evidence type="ECO:0000256" key="1">
    <source>
        <dbReference type="SAM" id="Coils"/>
    </source>
</evidence>
<evidence type="ECO:0000259" key="3">
    <source>
        <dbReference type="Pfam" id="PF01551"/>
    </source>
</evidence>
<dbReference type="InterPro" id="IPR050570">
    <property type="entry name" value="Cell_wall_metabolism_enzyme"/>
</dbReference>
<feature type="coiled-coil region" evidence="1">
    <location>
        <begin position="116"/>
        <end position="185"/>
    </location>
</feature>
<dbReference type="PANTHER" id="PTHR21666">
    <property type="entry name" value="PEPTIDASE-RELATED"/>
    <property type="match status" value="1"/>
</dbReference>
<evidence type="ECO:0000313" key="5">
    <source>
        <dbReference type="Proteomes" id="UP000662914"/>
    </source>
</evidence>
<reference evidence="4" key="1">
    <citation type="journal article" name="DNA Res.">
        <title>The physiological potential of anammox bacteria as revealed by their core genome structure.</title>
        <authorList>
            <person name="Okubo T."/>
            <person name="Toyoda A."/>
            <person name="Fukuhara K."/>
            <person name="Uchiyama I."/>
            <person name="Harigaya Y."/>
            <person name="Kuroiwa M."/>
            <person name="Suzuki T."/>
            <person name="Murakami Y."/>
            <person name="Suwa Y."/>
            <person name="Takami H."/>
        </authorList>
    </citation>
    <scope>NUCLEOTIDE SEQUENCE</scope>
    <source>
        <strain evidence="4">317325-3</strain>
    </source>
</reference>
<dbReference type="PANTHER" id="PTHR21666:SF270">
    <property type="entry name" value="MUREIN HYDROLASE ACTIVATOR ENVC"/>
    <property type="match status" value="1"/>
</dbReference>
<protein>
    <submittedName>
        <fullName evidence="4">Peptidase M23</fullName>
    </submittedName>
</protein>
<organism evidence="4 5">
    <name type="scientific">Candidatus Desulfobacillus denitrificans</name>
    <dbReference type="NCBI Taxonomy" id="2608985"/>
    <lineage>
        <taxon>Bacteria</taxon>
        <taxon>Pseudomonadati</taxon>
        <taxon>Pseudomonadota</taxon>
        <taxon>Betaproteobacteria</taxon>
        <taxon>Candidatus Desulfobacillus</taxon>
    </lineage>
</organism>
<name>A0A809R633_9PROT</name>
<dbReference type="InterPro" id="IPR016047">
    <property type="entry name" value="M23ase_b-sheet_dom"/>
</dbReference>
<dbReference type="Proteomes" id="UP000662914">
    <property type="component" value="Chromosome"/>
</dbReference>
<proteinExistence type="predicted"/>
<gene>
    <name evidence="4" type="ORF">DSYM_04640</name>
</gene>
<dbReference type="AlphaFoldDB" id="A0A809R633"/>
<keyword evidence="1" id="KW-0175">Coiled coil</keyword>
<evidence type="ECO:0000256" key="2">
    <source>
        <dbReference type="SAM" id="MobiDB-lite"/>
    </source>
</evidence>
<feature type="compositionally biased region" description="Low complexity" evidence="2">
    <location>
        <begin position="207"/>
        <end position="217"/>
    </location>
</feature>